<name>A0ABT7YPV7_9ACTN</name>
<organism evidence="2 3">
    <name type="scientific">Glycomyces tritici</name>
    <dbReference type="NCBI Taxonomy" id="2665176"/>
    <lineage>
        <taxon>Bacteria</taxon>
        <taxon>Bacillati</taxon>
        <taxon>Actinomycetota</taxon>
        <taxon>Actinomycetes</taxon>
        <taxon>Glycomycetales</taxon>
        <taxon>Glycomycetaceae</taxon>
        <taxon>Glycomyces</taxon>
    </lineage>
</organism>
<comment type="caution">
    <text evidence="2">The sequence shown here is derived from an EMBL/GenBank/DDBJ whole genome shotgun (WGS) entry which is preliminary data.</text>
</comment>
<proteinExistence type="predicted"/>
<sequence length="221" mass="23657">MNLHTNQTVTRRGLLYGGIAGGAAALTGVTPAVAEPASRFDLETGKWIGLTTANGWPILSTAPLLPVEGIEGAEVALAEGWPQLVLTHFIRRYAYELGGRFETGDVMGHRKSRQIKATFESNYLSGTAVEIRPACYPIGAGDGLFPAEITVIEGILADFEGVIAWGHHMDPVKDAHFEIAVGPEYQQFPETSEDATAPDPGEARSFGLSMSRRDETITASS</sequence>
<gene>
    <name evidence="2" type="ORF">QWI33_13170</name>
</gene>
<dbReference type="EMBL" id="JAUEMJ010000003">
    <property type="protein sequence ID" value="MDN3240682.1"/>
    <property type="molecule type" value="Genomic_DNA"/>
</dbReference>
<protein>
    <recommendedName>
        <fullName evidence="4">Peptidase M15C domain-containing protein</fullName>
    </recommendedName>
</protein>
<evidence type="ECO:0000313" key="3">
    <source>
        <dbReference type="Proteomes" id="UP001171902"/>
    </source>
</evidence>
<evidence type="ECO:0000313" key="2">
    <source>
        <dbReference type="EMBL" id="MDN3240682.1"/>
    </source>
</evidence>
<accession>A0ABT7YPV7</accession>
<keyword evidence="3" id="KW-1185">Reference proteome</keyword>
<evidence type="ECO:0008006" key="4">
    <source>
        <dbReference type="Google" id="ProtNLM"/>
    </source>
</evidence>
<reference evidence="2" key="1">
    <citation type="submission" date="2023-06" db="EMBL/GenBank/DDBJ databases">
        <title>Gycomyces niveus sp.nov., a novel actinomycete isolated from soil in Shouguang.</title>
        <authorList>
            <person name="Yang X."/>
            <person name="Zhao J."/>
        </authorList>
    </citation>
    <scope>NUCLEOTIDE SEQUENCE</scope>
    <source>
        <strain evidence="2">NEAU C2</strain>
    </source>
</reference>
<dbReference type="PROSITE" id="PS51318">
    <property type="entry name" value="TAT"/>
    <property type="match status" value="1"/>
</dbReference>
<dbReference type="RefSeq" id="WP_289957600.1">
    <property type="nucleotide sequence ID" value="NZ_JAUEMJ010000003.1"/>
</dbReference>
<evidence type="ECO:0000256" key="1">
    <source>
        <dbReference type="SAM" id="MobiDB-lite"/>
    </source>
</evidence>
<feature type="region of interest" description="Disordered" evidence="1">
    <location>
        <begin position="187"/>
        <end position="221"/>
    </location>
</feature>
<dbReference type="InterPro" id="IPR006311">
    <property type="entry name" value="TAT_signal"/>
</dbReference>
<feature type="compositionally biased region" description="Basic and acidic residues" evidence="1">
    <location>
        <begin position="211"/>
        <end position="221"/>
    </location>
</feature>
<dbReference type="Proteomes" id="UP001171902">
    <property type="component" value="Unassembled WGS sequence"/>
</dbReference>